<dbReference type="GO" id="GO:0016702">
    <property type="term" value="F:oxidoreductase activity, acting on single donors with incorporation of molecular oxygen, incorporation of two atoms of oxygen"/>
    <property type="evidence" value="ECO:0007669"/>
    <property type="project" value="InterPro"/>
</dbReference>
<gene>
    <name evidence="1" type="ORF">I4J89_11520</name>
</gene>
<dbReference type="PANTHER" id="PTHR34315:SF1">
    <property type="entry name" value="INTRADIOL RING-CLEAVAGE DIOXYGENASES DOMAIN-CONTAINING PROTEIN-RELATED"/>
    <property type="match status" value="1"/>
</dbReference>
<evidence type="ECO:0000313" key="1">
    <source>
        <dbReference type="EMBL" id="MBG0562092.1"/>
    </source>
</evidence>
<reference evidence="1" key="1">
    <citation type="submission" date="2020-11" db="EMBL/GenBank/DDBJ databases">
        <title>Isolation and identification of active actinomycetes.</title>
        <authorList>
            <person name="Sun X."/>
        </authorList>
    </citation>
    <scope>NUCLEOTIDE SEQUENCE</scope>
    <source>
        <strain evidence="1">NEAU-A11</strain>
    </source>
</reference>
<accession>A0A931FWT5</accession>
<dbReference type="InterPro" id="IPR015889">
    <property type="entry name" value="Intradiol_dOase_core"/>
</dbReference>
<name>A0A931FWT5_9ACTN</name>
<evidence type="ECO:0000313" key="2">
    <source>
        <dbReference type="Proteomes" id="UP000598146"/>
    </source>
</evidence>
<dbReference type="SUPFAM" id="SSF49482">
    <property type="entry name" value="Aromatic compound dioxygenase"/>
    <property type="match status" value="1"/>
</dbReference>
<dbReference type="GO" id="GO:0005506">
    <property type="term" value="F:iron ion binding"/>
    <property type="evidence" value="ECO:0007669"/>
    <property type="project" value="InterPro"/>
</dbReference>
<dbReference type="AlphaFoldDB" id="A0A931FWT5"/>
<dbReference type="Proteomes" id="UP000598146">
    <property type="component" value="Unassembled WGS sequence"/>
</dbReference>
<sequence length="216" mass="22999">MRDDETGGPVITRLQTTLPGARRTEFPPRPSLAYTFLLVPAGTGGSQRLPLELVRRDIAGDHPGLPLMLRIRVLDALNGDPVTRAVVDIRHCAPDGETVLRGAQTTDPQGYAEFRTVHPGWLPGQAVHLRAEVHLGGYLAGGRSIAHTGRLYFPETLTAQVAGLPPYRDLGVARTANDDDPELTGGGMLNVVPRDRYDLTCGLLAGITAGIATTAG</sequence>
<organism evidence="1 2">
    <name type="scientific">Actinoplanes aureus</name>
    <dbReference type="NCBI Taxonomy" id="2792083"/>
    <lineage>
        <taxon>Bacteria</taxon>
        <taxon>Bacillati</taxon>
        <taxon>Actinomycetota</taxon>
        <taxon>Actinomycetes</taxon>
        <taxon>Micromonosporales</taxon>
        <taxon>Micromonosporaceae</taxon>
        <taxon>Actinoplanes</taxon>
    </lineage>
</organism>
<protein>
    <submittedName>
        <fullName evidence="1">Protocatechuate 3,4-dioxygenase</fullName>
    </submittedName>
</protein>
<dbReference type="Gene3D" id="2.60.130.10">
    <property type="entry name" value="Aromatic compound dioxygenase"/>
    <property type="match status" value="1"/>
</dbReference>
<comment type="caution">
    <text evidence="1">The sequence shown here is derived from an EMBL/GenBank/DDBJ whole genome shotgun (WGS) entry which is preliminary data.</text>
</comment>
<dbReference type="PANTHER" id="PTHR34315">
    <property type="match status" value="1"/>
</dbReference>
<keyword evidence="2" id="KW-1185">Reference proteome</keyword>
<proteinExistence type="predicted"/>
<dbReference type="EMBL" id="JADQTO010000005">
    <property type="protein sequence ID" value="MBG0562092.1"/>
    <property type="molecule type" value="Genomic_DNA"/>
</dbReference>
<dbReference type="RefSeq" id="WP_196413909.1">
    <property type="nucleotide sequence ID" value="NZ_JADQTO010000005.1"/>
</dbReference>